<sequence>MAKKALASVAMRKGKAKVGCKTKEKEKKQTVKTKTPLEKGMHWTTRGAYLVSDDVKNVAAEDIGSKFGIDGFEVIKEYEMIGELRENMVRGMRCWN</sequence>
<dbReference type="EMBL" id="JABWDY010039806">
    <property type="protein sequence ID" value="KAF5178662.1"/>
    <property type="molecule type" value="Genomic_DNA"/>
</dbReference>
<reference evidence="1 2" key="1">
    <citation type="submission" date="2020-06" db="EMBL/GenBank/DDBJ databases">
        <title>Transcriptomic and genomic resources for Thalictrum thalictroides and T. hernandezii: Facilitating candidate gene discovery in an emerging model plant lineage.</title>
        <authorList>
            <person name="Arias T."/>
            <person name="Riano-Pachon D.M."/>
            <person name="Di Stilio V.S."/>
        </authorList>
    </citation>
    <scope>NUCLEOTIDE SEQUENCE [LARGE SCALE GENOMIC DNA]</scope>
    <source>
        <strain evidence="2">cv. WT478/WT964</strain>
        <tissue evidence="1">Leaves</tissue>
    </source>
</reference>
<gene>
    <name evidence="1" type="ORF">FRX31_031752</name>
</gene>
<dbReference type="Proteomes" id="UP000554482">
    <property type="component" value="Unassembled WGS sequence"/>
</dbReference>
<evidence type="ECO:0000313" key="2">
    <source>
        <dbReference type="Proteomes" id="UP000554482"/>
    </source>
</evidence>
<accession>A0A7J6V2M9</accession>
<organism evidence="1 2">
    <name type="scientific">Thalictrum thalictroides</name>
    <name type="common">Rue-anemone</name>
    <name type="synonym">Anemone thalictroides</name>
    <dbReference type="NCBI Taxonomy" id="46969"/>
    <lineage>
        <taxon>Eukaryota</taxon>
        <taxon>Viridiplantae</taxon>
        <taxon>Streptophyta</taxon>
        <taxon>Embryophyta</taxon>
        <taxon>Tracheophyta</taxon>
        <taxon>Spermatophyta</taxon>
        <taxon>Magnoliopsida</taxon>
        <taxon>Ranunculales</taxon>
        <taxon>Ranunculaceae</taxon>
        <taxon>Thalictroideae</taxon>
        <taxon>Thalictrum</taxon>
    </lineage>
</organism>
<keyword evidence="2" id="KW-1185">Reference proteome</keyword>
<comment type="caution">
    <text evidence="1">The sequence shown here is derived from an EMBL/GenBank/DDBJ whole genome shotgun (WGS) entry which is preliminary data.</text>
</comment>
<name>A0A7J6V2M9_THATH</name>
<protein>
    <submittedName>
        <fullName evidence="1">Uncharacterized protein</fullName>
    </submittedName>
</protein>
<proteinExistence type="predicted"/>
<dbReference type="AlphaFoldDB" id="A0A7J6V2M9"/>
<evidence type="ECO:0000313" key="1">
    <source>
        <dbReference type="EMBL" id="KAF5178662.1"/>
    </source>
</evidence>